<protein>
    <submittedName>
        <fullName evidence="1">Tail fiber assembly protein</fullName>
    </submittedName>
</protein>
<gene>
    <name evidence="1" type="ORF">QDQ51_09665</name>
</gene>
<proteinExistence type="predicted"/>
<evidence type="ECO:0000313" key="2">
    <source>
        <dbReference type="Proteomes" id="UP001162044"/>
    </source>
</evidence>
<accession>A0AB35LD61</accession>
<organism evidence="1 2">
    <name type="scientific">Providencia rettgeri</name>
    <dbReference type="NCBI Taxonomy" id="587"/>
    <lineage>
        <taxon>Bacteria</taxon>
        <taxon>Pseudomonadati</taxon>
        <taxon>Pseudomonadota</taxon>
        <taxon>Gammaproteobacteria</taxon>
        <taxon>Enterobacterales</taxon>
        <taxon>Morganellaceae</taxon>
        <taxon>Providencia</taxon>
    </lineage>
</organism>
<reference evidence="1" key="2">
    <citation type="submission" date="2023-10" db="EMBL/GenBank/DDBJ databases">
        <title>Analysis of Resistance Genes of Carbapenem-resistant Providencia rettgeri.</title>
        <authorList>
            <person name="Liu M."/>
        </authorList>
    </citation>
    <scope>NUCLEOTIDE SEQUENCE</scope>
    <source>
        <strain evidence="1">QITACRE101</strain>
    </source>
</reference>
<dbReference type="InterPro" id="IPR003458">
    <property type="entry name" value="Phage_T4_Gp38_tail_assem"/>
</dbReference>
<dbReference type="EMBL" id="JARVQW010000004">
    <property type="protein sequence ID" value="MDH2305674.1"/>
    <property type="molecule type" value="Genomic_DNA"/>
</dbReference>
<dbReference type="Pfam" id="PF02413">
    <property type="entry name" value="Caudo_TAP"/>
    <property type="match status" value="1"/>
</dbReference>
<dbReference type="RefSeq" id="WP_245211129.1">
    <property type="nucleotide sequence ID" value="NZ_JACTAJ010000003.1"/>
</dbReference>
<dbReference type="Proteomes" id="UP001162044">
    <property type="component" value="Unassembled WGS sequence"/>
</dbReference>
<sequence>MTDKEINAYFNPPTSKEQLIAEAEVKKQLLADEAEKIITILERKVRLGIATDDEKDLLTEWEIYSIKVADIDTSLVPVIDWPKNHSLN</sequence>
<comment type="caution">
    <text evidence="1">The sequence shown here is derived from an EMBL/GenBank/DDBJ whole genome shotgun (WGS) entry which is preliminary data.</text>
</comment>
<dbReference type="AlphaFoldDB" id="A0AB35LD61"/>
<reference evidence="1" key="1">
    <citation type="submission" date="2023-04" db="EMBL/GenBank/DDBJ databases">
        <authorList>
            <person name="Li W."/>
        </authorList>
    </citation>
    <scope>NUCLEOTIDE SEQUENCE</scope>
    <source>
        <strain evidence="1">QITACRE101</strain>
    </source>
</reference>
<name>A0AB35LD61_PRORE</name>
<evidence type="ECO:0000313" key="1">
    <source>
        <dbReference type="EMBL" id="MDH2305674.1"/>
    </source>
</evidence>